<dbReference type="AlphaFoldDB" id="A0A0M3JR49"/>
<accession>A0A0M3JR49</accession>
<evidence type="ECO:0000256" key="7">
    <source>
        <dbReference type="SAM" id="MobiDB-lite"/>
    </source>
</evidence>
<evidence type="ECO:0000256" key="1">
    <source>
        <dbReference type="ARBA" id="ARBA00004496"/>
    </source>
</evidence>
<dbReference type="InterPro" id="IPR037093">
    <property type="entry name" value="PHAT_dom_sf"/>
</dbReference>
<dbReference type="Gene3D" id="1.25.40.170">
    <property type="entry name" value="Smaug, PHAT domain"/>
    <property type="match status" value="1"/>
</dbReference>
<evidence type="ECO:0000256" key="3">
    <source>
        <dbReference type="ARBA" id="ARBA00022490"/>
    </source>
</evidence>
<evidence type="ECO:0000256" key="6">
    <source>
        <dbReference type="SAM" id="Coils"/>
    </source>
</evidence>
<feature type="compositionally biased region" description="Basic residues" evidence="7">
    <location>
        <begin position="745"/>
        <end position="755"/>
    </location>
</feature>
<name>A0A0M3JR49_ANISI</name>
<evidence type="ECO:0000259" key="8">
    <source>
        <dbReference type="SMART" id="SM00454"/>
    </source>
</evidence>
<dbReference type="InterPro" id="IPR050897">
    <property type="entry name" value="SMAUG/VTS1_RNA-bind"/>
</dbReference>
<feature type="compositionally biased region" description="Low complexity" evidence="7">
    <location>
        <begin position="761"/>
        <end position="772"/>
    </location>
</feature>
<feature type="domain" description="SAM" evidence="8">
    <location>
        <begin position="205"/>
        <end position="268"/>
    </location>
</feature>
<dbReference type="InterPro" id="IPR001660">
    <property type="entry name" value="SAM"/>
</dbReference>
<dbReference type="SMART" id="SM00454">
    <property type="entry name" value="SAM"/>
    <property type="match status" value="1"/>
</dbReference>
<dbReference type="PANTHER" id="PTHR12515">
    <property type="entry name" value="STERILE ALPHA MOTIF DOMAIN CONTAINING PROTEIN 4-RELATED"/>
    <property type="match status" value="1"/>
</dbReference>
<feature type="compositionally biased region" description="Polar residues" evidence="7">
    <location>
        <begin position="705"/>
        <end position="715"/>
    </location>
</feature>
<evidence type="ECO:0000256" key="2">
    <source>
        <dbReference type="ARBA" id="ARBA00008232"/>
    </source>
</evidence>
<feature type="compositionally biased region" description="Low complexity" evidence="7">
    <location>
        <begin position="1167"/>
        <end position="1180"/>
    </location>
</feature>
<evidence type="ECO:0000313" key="9">
    <source>
        <dbReference type="EMBL" id="VDK42031.1"/>
    </source>
</evidence>
<feature type="compositionally biased region" description="Low complexity" evidence="7">
    <location>
        <begin position="633"/>
        <end position="697"/>
    </location>
</feature>
<feature type="region of interest" description="Disordered" evidence="7">
    <location>
        <begin position="1087"/>
        <end position="1115"/>
    </location>
</feature>
<dbReference type="GO" id="GO:0000289">
    <property type="term" value="P:nuclear-transcribed mRNA poly(A) tail shortening"/>
    <property type="evidence" value="ECO:0007669"/>
    <property type="project" value="TreeGrafter"/>
</dbReference>
<keyword evidence="4" id="KW-0678">Repressor</keyword>
<dbReference type="SUPFAM" id="SSF47769">
    <property type="entry name" value="SAM/Pointed domain"/>
    <property type="match status" value="1"/>
</dbReference>
<feature type="region of interest" description="Disordered" evidence="7">
    <location>
        <begin position="628"/>
        <end position="730"/>
    </location>
</feature>
<comment type="similarity">
    <text evidence="2">Belongs to the SMAUG family.</text>
</comment>
<gene>
    <name evidence="9" type="ORF">ASIM_LOCUS9915</name>
</gene>
<feature type="region of interest" description="Disordered" evidence="7">
    <location>
        <begin position="744"/>
        <end position="808"/>
    </location>
</feature>
<reference evidence="9 10" key="2">
    <citation type="submission" date="2018-11" db="EMBL/GenBank/DDBJ databases">
        <authorList>
            <consortium name="Pathogen Informatics"/>
        </authorList>
    </citation>
    <scope>NUCLEOTIDE SEQUENCE [LARGE SCALE GENOMIC DNA]</scope>
</reference>
<dbReference type="Proteomes" id="UP000267096">
    <property type="component" value="Unassembled WGS sequence"/>
</dbReference>
<dbReference type="CDD" id="cd09557">
    <property type="entry name" value="SAM_Smaug"/>
    <property type="match status" value="1"/>
</dbReference>
<keyword evidence="10" id="KW-1185">Reference proteome</keyword>
<keyword evidence="3" id="KW-0963">Cytoplasm</keyword>
<evidence type="ECO:0000256" key="4">
    <source>
        <dbReference type="ARBA" id="ARBA00022491"/>
    </source>
</evidence>
<dbReference type="EMBL" id="UYRR01030976">
    <property type="protein sequence ID" value="VDK42031.1"/>
    <property type="molecule type" value="Genomic_DNA"/>
</dbReference>
<feature type="coiled-coil region" evidence="6">
    <location>
        <begin position="255"/>
        <end position="282"/>
    </location>
</feature>
<feature type="compositionally biased region" description="Polar residues" evidence="7">
    <location>
        <begin position="787"/>
        <end position="808"/>
    </location>
</feature>
<dbReference type="InterPro" id="IPR037634">
    <property type="entry name" value="Smaug_SAM"/>
</dbReference>
<dbReference type="InterPro" id="IPR013761">
    <property type="entry name" value="SAM/pointed_sf"/>
</dbReference>
<evidence type="ECO:0000256" key="5">
    <source>
        <dbReference type="ARBA" id="ARBA00022884"/>
    </source>
</evidence>
<dbReference type="Gene3D" id="1.10.150.50">
    <property type="entry name" value="Transcription Factor, Ets-1"/>
    <property type="match status" value="1"/>
</dbReference>
<proteinExistence type="inferred from homology"/>
<dbReference type="PANTHER" id="PTHR12515:SF5">
    <property type="entry name" value="PROTEIN SMAUG"/>
    <property type="match status" value="1"/>
</dbReference>
<dbReference type="Pfam" id="PF00536">
    <property type="entry name" value="SAM_1"/>
    <property type="match status" value="1"/>
</dbReference>
<protein>
    <submittedName>
        <fullName evidence="11">Protein Smaug (inferred by orthology to a D. melanogaster protein)</fullName>
    </submittedName>
</protein>
<feature type="region of interest" description="Disordered" evidence="7">
    <location>
        <begin position="975"/>
        <end position="1007"/>
    </location>
</feature>
<organism evidence="11">
    <name type="scientific">Anisakis simplex</name>
    <name type="common">Herring worm</name>
    <dbReference type="NCBI Taxonomy" id="6269"/>
    <lineage>
        <taxon>Eukaryota</taxon>
        <taxon>Metazoa</taxon>
        <taxon>Ecdysozoa</taxon>
        <taxon>Nematoda</taxon>
        <taxon>Chromadorea</taxon>
        <taxon>Rhabditida</taxon>
        <taxon>Spirurina</taxon>
        <taxon>Ascaridomorpha</taxon>
        <taxon>Ascaridoidea</taxon>
        <taxon>Anisakidae</taxon>
        <taxon>Anisakis</taxon>
        <taxon>Anisakis simplex complex</taxon>
    </lineage>
</organism>
<feature type="region of interest" description="Disordered" evidence="7">
    <location>
        <begin position="1167"/>
        <end position="1189"/>
    </location>
</feature>
<evidence type="ECO:0000313" key="10">
    <source>
        <dbReference type="Proteomes" id="UP000267096"/>
    </source>
</evidence>
<feature type="compositionally biased region" description="Polar residues" evidence="7">
    <location>
        <begin position="975"/>
        <end position="985"/>
    </location>
</feature>
<comment type="subcellular location">
    <subcellularLocation>
        <location evidence="1">Cytoplasm</location>
    </subcellularLocation>
</comment>
<dbReference type="OrthoDB" id="2155283at2759"/>
<sequence>GQQCLDESVLSTFLCAHSTQQPVASSNSVESSKSSSIGGSGACSELLPCGVANSTSTKTESCCPSRRCSPSIQYNNNSSAMVLSQHSPIAAKPTFYNASSTQKTFVTNYKNFQPVISKPPSSLRYHSSSVYNMMNYPNGQSCLDSNAPMKPMRNVYPVEAKSGMRGKKVPLLLMRCSAISKELETELRRVMKGRTEGRRKHAMLKSESDSADVPMWLKSLRLHKYTPMFQQMGYDEMMTLDERKLEALNVTKGARKKIMQSIQKLRERVSMLKQMEKSIENRGSDVGCVIVELRGTMNTPIRSFPPPCANPTTATKCHYTQALIDGIGFSADQLDDENLPGHITRILGKVHDAVMENNGDRIIPPLEDEYYVWLLQTYDRIINHEAFTTAQKHRVAGWKRAMRKVCSPPMGRRGARLPHASVLLASGNSSNSVANQQQLSPQVRIHISKLQQSFRMLNITNNSNTNNCNSNGNNNGNGGMNNNVNDEQNNNQKSSQSPPSSAPSNAASSQPQQAAQSQQPCLASNIFSQNSLQNIIATILNDACTSRLPFSAQTAAYYLGVASVTSLLSSPELMKQFQDWVCFSPSSLLFYLVMSGANTAPTVTAPFQQQQQQFHQQLLANVFVNNATQNHHPPTQQQVQSQSSTQLSPTSPSSQPSAAVINPNVTASNNSNNHTNNTANSSGTTSFLARQQQQQQQKSVELINSPVTTSSQVSSHVPAPPGVASIPSPLFNPASDQLSFQVMRPHAHTHSHHPRLPPQPQHSQQSQPQPQSVGHQKQSSSSSSSSIWSNFANSGGQSEQSPNQQQRSLVASCSAYSLSDMTSPAMVNGNLNVPLASPISDKPCFTTSSSNCVYPSTSLSSSAMNNPLNVSVNPTSSMNSAPVHRAHPSLYSTALDLSAANNHHGCCSSLISSSNHYGCASASCSTSAITTTTCSPLLDHFNDSLQHAFAPTISQTFTSPQQTAANHLMNANNSSAHTQAQAHVNSHNSTHRRSSSNTSPSLPSGLCSSSKWNDIEQTAQQCENANAAATSQSLFQSVSSLPLTHMSSMPTMHYPTVQQQRRLSNQESSSLFGGLMFLAARPACASSVSPSSRLGSTSSSSGYSSSASDRSSGAGSPPGLMVYNFASEHASGELDSMCRDVAALSFFADSQLLHINSTNSSCNVNKNNNSVQQHHQQQQQLSIGLSVLP</sequence>
<dbReference type="GO" id="GO:0030371">
    <property type="term" value="F:translation repressor activity"/>
    <property type="evidence" value="ECO:0007669"/>
    <property type="project" value="InterPro"/>
</dbReference>
<dbReference type="GO" id="GO:0003729">
    <property type="term" value="F:mRNA binding"/>
    <property type="evidence" value="ECO:0007669"/>
    <property type="project" value="TreeGrafter"/>
</dbReference>
<keyword evidence="5" id="KW-0694">RNA-binding</keyword>
<keyword evidence="6" id="KW-0175">Coiled coil</keyword>
<feature type="compositionally biased region" description="Low complexity" evidence="7">
    <location>
        <begin position="995"/>
        <end position="1007"/>
    </location>
</feature>
<evidence type="ECO:0000313" key="11">
    <source>
        <dbReference type="WBParaSite" id="ASIM_0001018401-mRNA-1"/>
    </source>
</evidence>
<dbReference type="WBParaSite" id="ASIM_0001018401-mRNA-1">
    <property type="protein sequence ID" value="ASIM_0001018401-mRNA-1"/>
    <property type="gene ID" value="ASIM_0001018401"/>
</dbReference>
<reference evidence="11" key="1">
    <citation type="submission" date="2016-04" db="UniProtKB">
        <authorList>
            <consortium name="WormBaseParasite"/>
        </authorList>
    </citation>
    <scope>IDENTIFICATION</scope>
</reference>
<dbReference type="GO" id="GO:0000932">
    <property type="term" value="C:P-body"/>
    <property type="evidence" value="ECO:0007669"/>
    <property type="project" value="TreeGrafter"/>
</dbReference>
<feature type="region of interest" description="Disordered" evidence="7">
    <location>
        <begin position="461"/>
        <end position="515"/>
    </location>
</feature>